<dbReference type="AlphaFoldDB" id="A0A4D9EJK6"/>
<dbReference type="EMBL" id="QXTE01000098">
    <property type="protein sequence ID" value="TFK06284.1"/>
    <property type="molecule type" value="Genomic_DNA"/>
</dbReference>
<comment type="caution">
    <text evidence="1">The sequence shown here is derived from an EMBL/GenBank/DDBJ whole genome shotgun (WGS) entry which is preliminary data.</text>
</comment>
<name>A0A4D9EJK6_9SAUR</name>
<gene>
    <name evidence="1" type="ORF">DR999_PMT11026</name>
</gene>
<sequence>MCTLSNFTRRLLTVHSLLWIHNAQIVTKLIHIQSTHPNSSTREHAVQARAVLHTLVLSSENNYYTEGQILPSFTQRLTMNGAARARLAVEFGPVWLGYFCIMGSK</sequence>
<organism evidence="1 2">
    <name type="scientific">Platysternon megacephalum</name>
    <name type="common">big-headed turtle</name>
    <dbReference type="NCBI Taxonomy" id="55544"/>
    <lineage>
        <taxon>Eukaryota</taxon>
        <taxon>Metazoa</taxon>
        <taxon>Chordata</taxon>
        <taxon>Craniata</taxon>
        <taxon>Vertebrata</taxon>
        <taxon>Euteleostomi</taxon>
        <taxon>Archelosauria</taxon>
        <taxon>Testudinata</taxon>
        <taxon>Testudines</taxon>
        <taxon>Cryptodira</taxon>
        <taxon>Durocryptodira</taxon>
        <taxon>Testudinoidea</taxon>
        <taxon>Platysternidae</taxon>
        <taxon>Platysternon</taxon>
    </lineage>
</organism>
<proteinExistence type="predicted"/>
<accession>A0A4D9EJK6</accession>
<evidence type="ECO:0000313" key="1">
    <source>
        <dbReference type="EMBL" id="TFK06284.1"/>
    </source>
</evidence>
<evidence type="ECO:0000313" key="2">
    <source>
        <dbReference type="Proteomes" id="UP000297703"/>
    </source>
</evidence>
<reference evidence="1 2" key="1">
    <citation type="submission" date="2019-04" db="EMBL/GenBank/DDBJ databases">
        <title>Draft genome of the big-headed turtle Platysternon megacephalum.</title>
        <authorList>
            <person name="Gong S."/>
        </authorList>
    </citation>
    <scope>NUCLEOTIDE SEQUENCE [LARGE SCALE GENOMIC DNA]</scope>
    <source>
        <strain evidence="1">DO16091913</strain>
        <tissue evidence="1">Muscle</tissue>
    </source>
</reference>
<dbReference type="Proteomes" id="UP000297703">
    <property type="component" value="Unassembled WGS sequence"/>
</dbReference>
<reference evidence="1 2" key="2">
    <citation type="submission" date="2019-04" db="EMBL/GenBank/DDBJ databases">
        <title>The genome sequence of big-headed turtle.</title>
        <authorList>
            <person name="Gong S."/>
        </authorList>
    </citation>
    <scope>NUCLEOTIDE SEQUENCE [LARGE SCALE GENOMIC DNA]</scope>
    <source>
        <strain evidence="1">DO16091913</strain>
        <tissue evidence="1">Muscle</tissue>
    </source>
</reference>
<keyword evidence="2" id="KW-1185">Reference proteome</keyword>
<protein>
    <submittedName>
        <fullName evidence="1">TSC22 domain family protein 2</fullName>
    </submittedName>
</protein>